<evidence type="ECO:0000256" key="3">
    <source>
        <dbReference type="ARBA" id="ARBA00022692"/>
    </source>
</evidence>
<keyword evidence="3 6" id="KW-0812">Transmembrane</keyword>
<sequence length="812" mass="89756">MGIEASRLLGFVARIRLLVENRHREISPSVWGTRRAADRENKENNGELMDTTVQKAQRGLVRRAVVIFVCGFVWQILSGVVCASLGEEPAKLRTPLPNLVPVSTYKMQGAYSGFDVSLPVPKRWHVHEAVLTFSYVNSTALLRQNSRLTVELNQHPLAQIILDPLSPEGKVSVRLPTQLLKPGYNDLSFKVTQHYVLDCEDPTAPELWTTLKLDEAFLDWTISLKPVPLRLSALPELVFDAKIPLPENVRVLVESPSRDDTMRAVLAASAAALRFAYRPVEFSVSDRLMPGRDNILVGSEAFVRKVLGDKAPKIPGAYLEVRHMPSSPSSGLSSDDTTDPTHALIIVSGPDAPAVLKAVHTLAVLSFPFPDTAATIIKALQLPAVAPYQAPSMLQLDQTYSFKSLGFPTVTFQGYKPAPSVLRFRLPSDILIKPHKYATLSLHLAYSAGMREDSVLGLFLNGKFFSSIPLKDKNGGQYEAYRISFPTYLLRPGDNELAFHAVLTPLITGECTLIQTGHLLLTVFDDSTFHLPNISHWASLPDLTLFFKDGFPFAKLPDARETILFMPQTDFAAVEAAVNLLALMSQKIGYPPFGVQILDTWAGNASADVITVGALQAIPKELLEPAPYHLIDTIRASYPVQTPPHGEMPEGTGWLTRWMRQLRGTSKSPDTPPLVRFAQTEQTGGLSTQRAALMEYRLPGTSDRTLLVLTAHNTATAAKAAKALWAYDTQGACRGDMALISLDDDKPEVQSLRVGASYRVGSLTPLTKLDFFVYTYPWAFFMTVLVALAVLSFVIYRMLQRYRRRRLNVSNP</sequence>
<evidence type="ECO:0000256" key="5">
    <source>
        <dbReference type="ARBA" id="ARBA00023136"/>
    </source>
</evidence>
<dbReference type="PANTHER" id="PTHR39083:SF1">
    <property type="entry name" value="CYCLIC DI-GMP-BINDING PROTEIN"/>
    <property type="match status" value="1"/>
</dbReference>
<keyword evidence="5 6" id="KW-0472">Membrane</keyword>
<dbReference type="PANTHER" id="PTHR39083">
    <property type="entry name" value="CYCLIC DI-GMP-BINDING PROTEIN"/>
    <property type="match status" value="1"/>
</dbReference>
<keyword evidence="4 6" id="KW-1133">Transmembrane helix</keyword>
<name>A0A832EK59_9BACT</name>
<comment type="caution">
    <text evidence="7">The sequence shown here is derived from an EMBL/GenBank/DDBJ whole genome shotgun (WGS) entry which is preliminary data.</text>
</comment>
<dbReference type="GO" id="GO:0006011">
    <property type="term" value="P:UDP-alpha-D-glucose metabolic process"/>
    <property type="evidence" value="ECO:0007669"/>
    <property type="project" value="InterPro"/>
</dbReference>
<dbReference type="GO" id="GO:0005886">
    <property type="term" value="C:plasma membrane"/>
    <property type="evidence" value="ECO:0007669"/>
    <property type="project" value="UniProtKB-SubCell"/>
</dbReference>
<evidence type="ECO:0000256" key="2">
    <source>
        <dbReference type="ARBA" id="ARBA00022475"/>
    </source>
</evidence>
<dbReference type="AlphaFoldDB" id="A0A832EK59"/>
<feature type="transmembrane region" description="Helical" evidence="6">
    <location>
        <begin position="64"/>
        <end position="86"/>
    </location>
</feature>
<evidence type="ECO:0000256" key="1">
    <source>
        <dbReference type="ARBA" id="ARBA00004162"/>
    </source>
</evidence>
<feature type="transmembrane region" description="Helical" evidence="6">
    <location>
        <begin position="776"/>
        <end position="796"/>
    </location>
</feature>
<evidence type="ECO:0000256" key="6">
    <source>
        <dbReference type="SAM" id="Phobius"/>
    </source>
</evidence>
<reference evidence="7" key="1">
    <citation type="journal article" date="2020" name="mSystems">
        <title>Genome- and Community-Level Interaction Insights into Carbon Utilization and Element Cycling Functions of Hydrothermarchaeota in Hydrothermal Sediment.</title>
        <authorList>
            <person name="Zhou Z."/>
            <person name="Liu Y."/>
            <person name="Xu W."/>
            <person name="Pan J."/>
            <person name="Luo Z.H."/>
            <person name="Li M."/>
        </authorList>
    </citation>
    <scope>NUCLEOTIDE SEQUENCE [LARGE SCALE GENOMIC DNA]</scope>
    <source>
        <strain evidence="7">SpSt-456</strain>
    </source>
</reference>
<protein>
    <submittedName>
        <fullName evidence="7">Cellulose biosynthesis cyclic di-GMP-binding regulatory protein BcsB</fullName>
    </submittedName>
</protein>
<dbReference type="Gene3D" id="2.60.120.260">
    <property type="entry name" value="Galactose-binding domain-like"/>
    <property type="match status" value="2"/>
</dbReference>
<dbReference type="InterPro" id="IPR018513">
    <property type="entry name" value="Cell_synthase_bac"/>
</dbReference>
<keyword evidence="2" id="KW-1003">Cell membrane</keyword>
<evidence type="ECO:0000256" key="4">
    <source>
        <dbReference type="ARBA" id="ARBA00022989"/>
    </source>
</evidence>
<gene>
    <name evidence="7" type="ORF">ENS06_10650</name>
</gene>
<comment type="subcellular location">
    <subcellularLocation>
        <location evidence="1">Cell membrane</location>
        <topology evidence="1">Single-pass membrane protein</topology>
    </subcellularLocation>
</comment>
<proteinExistence type="predicted"/>
<dbReference type="EMBL" id="DSTK01000033">
    <property type="protein sequence ID" value="HFK97763.1"/>
    <property type="molecule type" value="Genomic_DNA"/>
</dbReference>
<dbReference type="Pfam" id="PF03170">
    <property type="entry name" value="BcsB"/>
    <property type="match status" value="1"/>
</dbReference>
<dbReference type="UniPathway" id="UPA00694"/>
<accession>A0A832EK59</accession>
<organism evidence="7">
    <name type="scientific">Desulfacinum infernum</name>
    <dbReference type="NCBI Taxonomy" id="35837"/>
    <lineage>
        <taxon>Bacteria</taxon>
        <taxon>Pseudomonadati</taxon>
        <taxon>Thermodesulfobacteriota</taxon>
        <taxon>Syntrophobacteria</taxon>
        <taxon>Syntrophobacterales</taxon>
        <taxon>Syntrophobacteraceae</taxon>
        <taxon>Desulfacinum</taxon>
    </lineage>
</organism>
<evidence type="ECO:0000313" key="7">
    <source>
        <dbReference type="EMBL" id="HFK97763.1"/>
    </source>
</evidence>